<dbReference type="Gene3D" id="3.10.10.10">
    <property type="entry name" value="HIV Type 1 Reverse Transcriptase, subunit A, domain 1"/>
    <property type="match status" value="1"/>
</dbReference>
<comment type="similarity">
    <text evidence="1">Belongs to the beta type-B retroviral polymerase family. HERV class-II K(HML-2) pol subfamily.</text>
</comment>
<keyword evidence="5" id="KW-1185">Reference proteome</keyword>
<dbReference type="InterPro" id="IPR043502">
    <property type="entry name" value="DNA/RNA_pol_sf"/>
</dbReference>
<evidence type="ECO:0000313" key="4">
    <source>
        <dbReference type="EMBL" id="KFM11462.1"/>
    </source>
</evidence>
<dbReference type="Pfam" id="PF00078">
    <property type="entry name" value="RVT_1"/>
    <property type="match status" value="1"/>
</dbReference>
<dbReference type="Gene3D" id="3.30.70.270">
    <property type="match status" value="1"/>
</dbReference>
<dbReference type="EMBL" id="KL226305">
    <property type="protein sequence ID" value="KFM11462.1"/>
    <property type="molecule type" value="Genomic_DNA"/>
</dbReference>
<dbReference type="InterPro" id="IPR043128">
    <property type="entry name" value="Rev_trsase/Diguanyl_cyclase"/>
</dbReference>
<dbReference type="EC" id="3.1.26.4" evidence="2"/>
<evidence type="ECO:0000256" key="2">
    <source>
        <dbReference type="ARBA" id="ARBA00012180"/>
    </source>
</evidence>
<evidence type="ECO:0000313" key="5">
    <source>
        <dbReference type="Proteomes" id="UP000053286"/>
    </source>
</evidence>
<feature type="domain" description="Reverse transcriptase" evidence="3">
    <location>
        <begin position="1"/>
        <end position="120"/>
    </location>
</feature>
<gene>
    <name evidence="4" type="ORF">AS27_04017</name>
</gene>
<evidence type="ECO:0000259" key="3">
    <source>
        <dbReference type="PROSITE" id="PS50878"/>
    </source>
</evidence>
<dbReference type="GO" id="GO:0004523">
    <property type="term" value="F:RNA-DNA hybrid ribonuclease activity"/>
    <property type="evidence" value="ECO:0007669"/>
    <property type="project" value="UniProtKB-EC"/>
</dbReference>
<protein>
    <recommendedName>
        <fullName evidence="2">ribonuclease H</fullName>
        <ecNumber evidence="2">3.1.26.4</ecNumber>
    </recommendedName>
</protein>
<dbReference type="InterPro" id="IPR051320">
    <property type="entry name" value="Viral_Replic_Matur_Polypro"/>
</dbReference>
<dbReference type="PANTHER" id="PTHR33064:SF37">
    <property type="entry name" value="RIBONUCLEASE H"/>
    <property type="match status" value="1"/>
</dbReference>
<dbReference type="PANTHER" id="PTHR33064">
    <property type="entry name" value="POL PROTEIN"/>
    <property type="match status" value="1"/>
</dbReference>
<dbReference type="AlphaFoldDB" id="A0A087RDA8"/>
<dbReference type="PROSITE" id="PS50878">
    <property type="entry name" value="RT_POL"/>
    <property type="match status" value="1"/>
</dbReference>
<dbReference type="STRING" id="9233.A0A087RDA8"/>
<accession>A0A087RDA8</accession>
<dbReference type="InterPro" id="IPR000477">
    <property type="entry name" value="RT_dom"/>
</dbReference>
<proteinExistence type="inferred from homology"/>
<sequence length="165" mass="19048">ATIDVKDMFFMVPLQEADRDRFAFTWEGVQFTFTRLPRGYCHSPTITHYVLPQEIARVTPEKGVRIYQYIDDILIGGPDTNVVGQTQMKIITHLESIELQIPTEKVQLPSSEVKFWGIWWRGGTVCIPPKTLTTLEQMGMPGNKRELQRALGLLVFWRKHIPDFS</sequence>
<evidence type="ECO:0000256" key="1">
    <source>
        <dbReference type="ARBA" id="ARBA00010879"/>
    </source>
</evidence>
<feature type="non-terminal residue" evidence="4">
    <location>
        <position position="1"/>
    </location>
</feature>
<reference evidence="4 5" key="1">
    <citation type="submission" date="2014-04" db="EMBL/GenBank/DDBJ databases">
        <title>Genome evolution of avian class.</title>
        <authorList>
            <person name="Zhang G."/>
            <person name="Li C."/>
        </authorList>
    </citation>
    <scope>NUCLEOTIDE SEQUENCE [LARGE SCALE GENOMIC DNA]</scope>
    <source>
        <strain evidence="4">BGI_AS27</strain>
    </source>
</reference>
<name>A0A087RDA8_APTFO</name>
<dbReference type="Proteomes" id="UP000053286">
    <property type="component" value="Unassembled WGS sequence"/>
</dbReference>
<feature type="non-terminal residue" evidence="4">
    <location>
        <position position="165"/>
    </location>
</feature>
<organism evidence="4 5">
    <name type="scientific">Aptenodytes forsteri</name>
    <name type="common">Emperor penguin</name>
    <dbReference type="NCBI Taxonomy" id="9233"/>
    <lineage>
        <taxon>Eukaryota</taxon>
        <taxon>Metazoa</taxon>
        <taxon>Chordata</taxon>
        <taxon>Craniata</taxon>
        <taxon>Vertebrata</taxon>
        <taxon>Euteleostomi</taxon>
        <taxon>Archelosauria</taxon>
        <taxon>Archosauria</taxon>
        <taxon>Dinosauria</taxon>
        <taxon>Saurischia</taxon>
        <taxon>Theropoda</taxon>
        <taxon>Coelurosauria</taxon>
        <taxon>Aves</taxon>
        <taxon>Neognathae</taxon>
        <taxon>Neoaves</taxon>
        <taxon>Aequornithes</taxon>
        <taxon>Sphenisciformes</taxon>
        <taxon>Spheniscidae</taxon>
        <taxon>Aptenodytes</taxon>
    </lineage>
</organism>
<dbReference type="SUPFAM" id="SSF56672">
    <property type="entry name" value="DNA/RNA polymerases"/>
    <property type="match status" value="1"/>
</dbReference>